<dbReference type="AlphaFoldDB" id="A0A430AT54"/>
<dbReference type="Pfam" id="PF01136">
    <property type="entry name" value="Peptidase_U32"/>
    <property type="match status" value="1"/>
</dbReference>
<dbReference type="RefSeq" id="WP_126813998.1">
    <property type="nucleotide sequence ID" value="NZ_NGKC01000009.1"/>
</dbReference>
<accession>A0A430AT54</accession>
<dbReference type="OrthoDB" id="9807498at2"/>
<evidence type="ECO:0000313" key="1">
    <source>
        <dbReference type="EMBL" id="RSU11238.1"/>
    </source>
</evidence>
<dbReference type="InterPro" id="IPR001539">
    <property type="entry name" value="Peptidase_U32"/>
</dbReference>
<name>A0A430AT54_9ENTE</name>
<keyword evidence="2" id="KW-1185">Reference proteome</keyword>
<evidence type="ECO:0000313" key="2">
    <source>
        <dbReference type="Proteomes" id="UP000286773"/>
    </source>
</evidence>
<dbReference type="PANTHER" id="PTHR30217:SF12">
    <property type="entry name" value="U32 FAMILY PEPTIDASE"/>
    <property type="match status" value="1"/>
</dbReference>
<proteinExistence type="predicted"/>
<reference evidence="1 2" key="1">
    <citation type="submission" date="2017-05" db="EMBL/GenBank/DDBJ databases">
        <title>Vagococcus spp. assemblies.</title>
        <authorList>
            <person name="Gulvik C.A."/>
        </authorList>
    </citation>
    <scope>NUCLEOTIDE SEQUENCE [LARGE SCALE GENOMIC DNA]</scope>
    <source>
        <strain evidence="1 2">LMG 24798</strain>
    </source>
</reference>
<protein>
    <submittedName>
        <fullName evidence="1">Peptidase U32</fullName>
    </submittedName>
</protein>
<sequence>MIEMTVTAASREQAEQLLDLPVDYLYLGDWEYGLRLPTHFSQSELAELIELVHQKGKKVSVAVNAIMHPEMMETVLDYLFFLQEHQVDRIVVGDPGVIYLIRKHQLDLPYVYDGATLVTSSRQINFWGKKGAEGAVIAREVPYQELKEMSGQLAVFGEVLVYGATCIHHSKRPLVRNYFSYIGAEEDVGKERGLFLSEPKDEDTHYSIYEDHHGTHIFASNDVNLMMELGKLYDLGYTHWKLDGIYTPGDDFVRIAGLFAEAKCLLEQGTWSQEKAAALTAKVRDYHPQQRGLDQGFFYLDPDEIK</sequence>
<dbReference type="PANTHER" id="PTHR30217">
    <property type="entry name" value="PEPTIDASE U32 FAMILY"/>
    <property type="match status" value="1"/>
</dbReference>
<gene>
    <name evidence="1" type="ORF">CBF27_09075</name>
</gene>
<dbReference type="InterPro" id="IPR051454">
    <property type="entry name" value="RNA/ubiquinone_mod_enzymes"/>
</dbReference>
<dbReference type="Proteomes" id="UP000286773">
    <property type="component" value="Unassembled WGS sequence"/>
</dbReference>
<comment type="caution">
    <text evidence="1">The sequence shown here is derived from an EMBL/GenBank/DDBJ whole genome shotgun (WGS) entry which is preliminary data.</text>
</comment>
<organism evidence="1 2">
    <name type="scientific">Vagococcus acidifermentans</name>
    <dbReference type="NCBI Taxonomy" id="564710"/>
    <lineage>
        <taxon>Bacteria</taxon>
        <taxon>Bacillati</taxon>
        <taxon>Bacillota</taxon>
        <taxon>Bacilli</taxon>
        <taxon>Lactobacillales</taxon>
        <taxon>Enterococcaceae</taxon>
        <taxon>Vagococcus</taxon>
    </lineage>
</organism>
<dbReference type="EMBL" id="NGKC01000009">
    <property type="protein sequence ID" value="RSU11238.1"/>
    <property type="molecule type" value="Genomic_DNA"/>
</dbReference>